<dbReference type="Proteomes" id="UP001202831">
    <property type="component" value="Unassembled WGS sequence"/>
</dbReference>
<dbReference type="Pfam" id="PF10678">
    <property type="entry name" value="DUF2492"/>
    <property type="match status" value="1"/>
</dbReference>
<organism evidence="1 2">
    <name type="scientific">Shewanella corallii</name>
    <dbReference type="NCBI Taxonomy" id="560080"/>
    <lineage>
        <taxon>Bacteria</taxon>
        <taxon>Pseudomonadati</taxon>
        <taxon>Pseudomonadota</taxon>
        <taxon>Gammaproteobacteria</taxon>
        <taxon>Alteromonadales</taxon>
        <taxon>Shewanellaceae</taxon>
        <taxon>Shewanella</taxon>
    </lineage>
</organism>
<dbReference type="RefSeq" id="WP_249250271.1">
    <property type="nucleotide sequence ID" value="NZ_JAKIKT010000008.1"/>
</dbReference>
<dbReference type="InterPro" id="IPR019620">
    <property type="entry name" value="Metal-bd_prot_put"/>
</dbReference>
<protein>
    <submittedName>
        <fullName evidence="1">YecH family protein</fullName>
    </submittedName>
</protein>
<evidence type="ECO:0000313" key="1">
    <source>
        <dbReference type="EMBL" id="MCL2915699.1"/>
    </source>
</evidence>
<gene>
    <name evidence="1" type="ORF">L2725_18250</name>
</gene>
<evidence type="ECO:0000313" key="2">
    <source>
        <dbReference type="Proteomes" id="UP001202831"/>
    </source>
</evidence>
<comment type="caution">
    <text evidence="1">The sequence shown here is derived from an EMBL/GenBank/DDBJ whole genome shotgun (WGS) entry which is preliminary data.</text>
</comment>
<accession>A0ABT0NB58</accession>
<proteinExistence type="predicted"/>
<name>A0ABT0NB58_9GAMM</name>
<dbReference type="NCBIfam" id="TIGR03853">
    <property type="entry name" value="matur_matur"/>
    <property type="match status" value="1"/>
</dbReference>
<reference evidence="1 2" key="1">
    <citation type="submission" date="2022-01" db="EMBL/GenBank/DDBJ databases">
        <title>Whole genome-based taxonomy of the Shewanellaceae.</title>
        <authorList>
            <person name="Martin-Rodriguez A.J."/>
        </authorList>
    </citation>
    <scope>NUCLEOTIDE SEQUENCE [LARGE SCALE GENOMIC DNA]</scope>
    <source>
        <strain evidence="1 2">DSM 21332</strain>
    </source>
</reference>
<sequence>MIKSVHGHDVMALMQAQQKPVSAEELRALMIAEFGADTQYHTCSKEGMSADELIDFLRSKKKFLESESGWEVDARRICNH</sequence>
<keyword evidence="2" id="KW-1185">Reference proteome</keyword>
<dbReference type="EMBL" id="JAKIKT010000008">
    <property type="protein sequence ID" value="MCL2915699.1"/>
    <property type="molecule type" value="Genomic_DNA"/>
</dbReference>